<organism evidence="1 2">
    <name type="scientific">Candidatus Roizmanbacteria bacterium CG09_land_8_20_14_0_10_41_9</name>
    <dbReference type="NCBI Taxonomy" id="1974850"/>
    <lineage>
        <taxon>Bacteria</taxon>
        <taxon>Candidatus Roizmaniibacteriota</taxon>
    </lineage>
</organism>
<comment type="caution">
    <text evidence="1">The sequence shown here is derived from an EMBL/GenBank/DDBJ whole genome shotgun (WGS) entry which is preliminary data.</text>
</comment>
<name>A0A2H0WTT4_9BACT</name>
<sequence length="238" mass="26700">MIIKIPIPEESKCLLKVVQKVTFDTPFLEEKTATDIHIPLAKTLGIPPSKIFRYLKKFVGDHTEKGETLANKKTLLSTQTIVCEYAGIIKEINHTEGVMVIAVFEGKRNSIPAYFTGEVVEIKKNELSLKVNEGQEYVLKSAGADFGAGTFYLKEVNMRLTDIEVQNKILICESLSPYAQAKIEALGTKGFISVKDASEAVTIPHAILKYVDDLKKIFHSHLPYCLVDRKNSRIYFYA</sequence>
<evidence type="ECO:0000313" key="1">
    <source>
        <dbReference type="EMBL" id="PIS16025.1"/>
    </source>
</evidence>
<dbReference type="EMBL" id="PEZG01000014">
    <property type="protein sequence ID" value="PIS16025.1"/>
    <property type="molecule type" value="Genomic_DNA"/>
</dbReference>
<protein>
    <submittedName>
        <fullName evidence="1">Uncharacterized protein</fullName>
    </submittedName>
</protein>
<evidence type="ECO:0000313" key="2">
    <source>
        <dbReference type="Proteomes" id="UP000231198"/>
    </source>
</evidence>
<gene>
    <name evidence="1" type="ORF">COT62_00540</name>
</gene>
<reference evidence="2" key="1">
    <citation type="submission" date="2017-09" db="EMBL/GenBank/DDBJ databases">
        <title>Depth-based differentiation of microbial function through sediment-hosted aquifers and enrichment of novel symbionts in the deep terrestrial subsurface.</title>
        <authorList>
            <person name="Probst A.J."/>
            <person name="Ladd B."/>
            <person name="Jarett J.K."/>
            <person name="Geller-Mcgrath D.E."/>
            <person name="Sieber C.M.K."/>
            <person name="Emerson J.B."/>
            <person name="Anantharaman K."/>
            <person name="Thomas B.C."/>
            <person name="Malmstrom R."/>
            <person name="Stieglmeier M."/>
            <person name="Klingl A."/>
            <person name="Woyke T."/>
            <person name="Ryan C.M."/>
            <person name="Banfield J.F."/>
        </authorList>
    </citation>
    <scope>NUCLEOTIDE SEQUENCE [LARGE SCALE GENOMIC DNA]</scope>
</reference>
<dbReference type="Proteomes" id="UP000231198">
    <property type="component" value="Unassembled WGS sequence"/>
</dbReference>
<proteinExistence type="predicted"/>
<accession>A0A2H0WTT4</accession>
<dbReference type="AlphaFoldDB" id="A0A2H0WTT4"/>